<dbReference type="GO" id="GO:0022857">
    <property type="term" value="F:transmembrane transporter activity"/>
    <property type="evidence" value="ECO:0007669"/>
    <property type="project" value="InterPro"/>
</dbReference>
<dbReference type="Gene3D" id="1.20.1740.10">
    <property type="entry name" value="Amino acid/polyamine transporter I"/>
    <property type="match status" value="1"/>
</dbReference>
<organism evidence="7 8">
    <name type="scientific">Salinibacterium xinjiangense</name>
    <dbReference type="NCBI Taxonomy" id="386302"/>
    <lineage>
        <taxon>Bacteria</taxon>
        <taxon>Bacillati</taxon>
        <taxon>Actinomycetota</taxon>
        <taxon>Actinomycetes</taxon>
        <taxon>Micrococcales</taxon>
        <taxon>Microbacteriaceae</taxon>
        <taxon>Salinibacterium</taxon>
    </lineage>
</organism>
<dbReference type="PIRSF" id="PIRSF006060">
    <property type="entry name" value="AA_transporter"/>
    <property type="match status" value="1"/>
</dbReference>
<feature type="transmembrane region" description="Helical" evidence="6">
    <location>
        <begin position="291"/>
        <end position="315"/>
    </location>
</feature>
<keyword evidence="8" id="KW-1185">Reference proteome</keyword>
<dbReference type="InterPro" id="IPR002293">
    <property type="entry name" value="AA/rel_permease1"/>
</dbReference>
<feature type="transmembrane region" description="Helical" evidence="6">
    <location>
        <begin position="171"/>
        <end position="191"/>
    </location>
</feature>
<feature type="transmembrane region" description="Helical" evidence="6">
    <location>
        <begin position="206"/>
        <end position="225"/>
    </location>
</feature>
<keyword evidence="3 6" id="KW-0812">Transmembrane</keyword>
<dbReference type="PANTHER" id="PTHR42770">
    <property type="entry name" value="AMINO ACID TRANSPORTER-RELATED"/>
    <property type="match status" value="1"/>
</dbReference>
<evidence type="ECO:0000256" key="6">
    <source>
        <dbReference type="SAM" id="Phobius"/>
    </source>
</evidence>
<evidence type="ECO:0000313" key="8">
    <source>
        <dbReference type="Proteomes" id="UP000219440"/>
    </source>
</evidence>
<keyword evidence="4 6" id="KW-1133">Transmembrane helix</keyword>
<feature type="transmembrane region" description="Helical" evidence="6">
    <location>
        <begin position="87"/>
        <end position="120"/>
    </location>
</feature>
<feature type="transmembrane region" description="Helical" evidence="6">
    <location>
        <begin position="436"/>
        <end position="455"/>
    </location>
</feature>
<dbReference type="Proteomes" id="UP000219440">
    <property type="component" value="Unassembled WGS sequence"/>
</dbReference>
<keyword evidence="2" id="KW-1003">Cell membrane</keyword>
<proteinExistence type="predicted"/>
<dbReference type="AlphaFoldDB" id="A0A2C8ZB43"/>
<reference evidence="7 8" key="1">
    <citation type="submission" date="2017-09" db="EMBL/GenBank/DDBJ databases">
        <authorList>
            <person name="Ehlers B."/>
            <person name="Leendertz F.H."/>
        </authorList>
    </citation>
    <scope>NUCLEOTIDE SEQUENCE [LARGE SCALE GENOMIC DNA]</scope>
    <source>
        <strain evidence="7 8">CGMCC 1.05381</strain>
    </source>
</reference>
<evidence type="ECO:0000256" key="3">
    <source>
        <dbReference type="ARBA" id="ARBA00022692"/>
    </source>
</evidence>
<dbReference type="RefSeq" id="WP_097060355.1">
    <property type="nucleotide sequence ID" value="NZ_BMLC01000001.1"/>
</dbReference>
<feature type="transmembrane region" description="Helical" evidence="6">
    <location>
        <begin position="27"/>
        <end position="50"/>
    </location>
</feature>
<feature type="transmembrane region" description="Helical" evidence="6">
    <location>
        <begin position="380"/>
        <end position="397"/>
    </location>
</feature>
<comment type="subcellular location">
    <subcellularLocation>
        <location evidence="1">Cell membrane</location>
        <topology evidence="1">Multi-pass membrane protein</topology>
    </subcellularLocation>
</comment>
<keyword evidence="5 6" id="KW-0472">Membrane</keyword>
<dbReference type="EMBL" id="OCST01000002">
    <property type="protein sequence ID" value="SOE61359.1"/>
    <property type="molecule type" value="Genomic_DNA"/>
</dbReference>
<evidence type="ECO:0000313" key="7">
    <source>
        <dbReference type="EMBL" id="SOE61359.1"/>
    </source>
</evidence>
<dbReference type="PANTHER" id="PTHR42770:SF7">
    <property type="entry name" value="MEMBRANE PROTEIN"/>
    <property type="match status" value="1"/>
</dbReference>
<evidence type="ECO:0000256" key="1">
    <source>
        <dbReference type="ARBA" id="ARBA00004651"/>
    </source>
</evidence>
<name>A0A2C8ZB43_9MICO</name>
<dbReference type="Pfam" id="PF13520">
    <property type="entry name" value="AA_permease_2"/>
    <property type="match status" value="1"/>
</dbReference>
<gene>
    <name evidence="7" type="ORF">SAMN06296378_1251</name>
</gene>
<feature type="transmembrane region" description="Helical" evidence="6">
    <location>
        <begin position="345"/>
        <end position="374"/>
    </location>
</feature>
<dbReference type="GO" id="GO:0005886">
    <property type="term" value="C:plasma membrane"/>
    <property type="evidence" value="ECO:0007669"/>
    <property type="project" value="UniProtKB-SubCell"/>
</dbReference>
<feature type="transmembrane region" description="Helical" evidence="6">
    <location>
        <begin position="140"/>
        <end position="159"/>
    </location>
</feature>
<evidence type="ECO:0000256" key="5">
    <source>
        <dbReference type="ARBA" id="ARBA00023136"/>
    </source>
</evidence>
<protein>
    <submittedName>
        <fullName evidence="7">Amino acid/polyamine/organocation transporter, APC superfamily</fullName>
    </submittedName>
</protein>
<evidence type="ECO:0000256" key="4">
    <source>
        <dbReference type="ARBA" id="ARBA00022989"/>
    </source>
</evidence>
<sequence>MTTEKTEATGQKADAGLRSGVMGGAELAAQALANIAPSAVIAFTAAAIFLTAGKATWLSFAIATIIILAVGYNIAQFAKTRASAGSLYSYSAAGLGPTGAFLTGVTLVLGCFGIAAASLSGSVVYMTTVLNDLGIPVEGVLSQVVIAILLGSLATYFTIRSIRLSARVSLALELVSITIITIVLISGLVALGPNALDLSQFAFENITFNGVAAGMVLAILGFVGFSSADALGREARNPFRTIPRVIMWSALGVGLLYIFAAYSQVAVLGDGLGASASPMDDIAAFAGFPTWFYPILNFGIAASFFAVVVAPINVIGRIVYVMGKEGVVHESIGRTHPTHLTPHRAILMVAPFIILLPVLFYLAGVDGISVLVWINTTGTYGYMFAYALVAVASLIVLRRMGKATPLVWLTTVLSVVGMAYVFYANVFPVPTFPFNVLPWIFLGLVLLTVIRYVYLRRNRPDVIARIGNTEMETLGGIG</sequence>
<evidence type="ECO:0000256" key="2">
    <source>
        <dbReference type="ARBA" id="ARBA00022475"/>
    </source>
</evidence>
<feature type="transmembrane region" description="Helical" evidence="6">
    <location>
        <begin position="56"/>
        <end position="75"/>
    </location>
</feature>
<dbReference type="OrthoDB" id="3790922at2"/>
<feature type="transmembrane region" description="Helical" evidence="6">
    <location>
        <begin position="245"/>
        <end position="265"/>
    </location>
</feature>
<feature type="transmembrane region" description="Helical" evidence="6">
    <location>
        <begin position="406"/>
        <end position="424"/>
    </location>
</feature>
<dbReference type="InterPro" id="IPR050367">
    <property type="entry name" value="APC_superfamily"/>
</dbReference>
<accession>A0A2C8ZB43</accession>